<keyword evidence="6 10" id="KW-0812">Transmembrane</keyword>
<dbReference type="GO" id="GO:0046677">
    <property type="term" value="P:response to antibiotic"/>
    <property type="evidence" value="ECO:0007669"/>
    <property type="project" value="UniProtKB-KW"/>
</dbReference>
<dbReference type="Proteomes" id="UP000623269">
    <property type="component" value="Unassembled WGS sequence"/>
</dbReference>
<feature type="transmembrane region" description="Helical" evidence="10">
    <location>
        <begin position="319"/>
        <end position="340"/>
    </location>
</feature>
<evidence type="ECO:0000256" key="4">
    <source>
        <dbReference type="ARBA" id="ARBA00022448"/>
    </source>
</evidence>
<dbReference type="InterPro" id="IPR048279">
    <property type="entry name" value="MdtK-like"/>
</dbReference>
<gene>
    <name evidence="11" type="ORF">I5677_03255</name>
</gene>
<evidence type="ECO:0000256" key="1">
    <source>
        <dbReference type="ARBA" id="ARBA00004651"/>
    </source>
</evidence>
<evidence type="ECO:0000256" key="7">
    <source>
        <dbReference type="ARBA" id="ARBA00022989"/>
    </source>
</evidence>
<evidence type="ECO:0000256" key="2">
    <source>
        <dbReference type="ARBA" id="ARBA00008417"/>
    </source>
</evidence>
<feature type="transmembrane region" description="Helical" evidence="10">
    <location>
        <begin position="390"/>
        <end position="411"/>
    </location>
</feature>
<dbReference type="GO" id="GO:0015297">
    <property type="term" value="F:antiporter activity"/>
    <property type="evidence" value="ECO:0007669"/>
    <property type="project" value="InterPro"/>
</dbReference>
<feature type="transmembrane region" description="Helical" evidence="10">
    <location>
        <begin position="285"/>
        <end position="307"/>
    </location>
</feature>
<dbReference type="InterPro" id="IPR002528">
    <property type="entry name" value="MATE_fam"/>
</dbReference>
<dbReference type="EMBL" id="JAEAGR010000002">
    <property type="protein sequence ID" value="MBH1939911.1"/>
    <property type="molecule type" value="Genomic_DNA"/>
</dbReference>
<dbReference type="NCBIfam" id="TIGR00797">
    <property type="entry name" value="matE"/>
    <property type="match status" value="1"/>
</dbReference>
<dbReference type="PIRSF" id="PIRSF006603">
    <property type="entry name" value="DinF"/>
    <property type="match status" value="1"/>
</dbReference>
<keyword evidence="8 10" id="KW-0472">Membrane</keyword>
<comment type="caution">
    <text evidence="11">The sequence shown here is derived from an EMBL/GenBank/DDBJ whole genome shotgun (WGS) entry which is preliminary data.</text>
</comment>
<evidence type="ECO:0000256" key="9">
    <source>
        <dbReference type="ARBA" id="ARBA00023251"/>
    </source>
</evidence>
<evidence type="ECO:0000256" key="10">
    <source>
        <dbReference type="SAM" id="Phobius"/>
    </source>
</evidence>
<feature type="transmembrane region" description="Helical" evidence="10">
    <location>
        <begin position="170"/>
        <end position="190"/>
    </location>
</feature>
<organism evidence="11 12">
    <name type="scientific">Mobilitalea sibirica</name>
    <dbReference type="NCBI Taxonomy" id="1462919"/>
    <lineage>
        <taxon>Bacteria</taxon>
        <taxon>Bacillati</taxon>
        <taxon>Bacillota</taxon>
        <taxon>Clostridia</taxon>
        <taxon>Lachnospirales</taxon>
        <taxon>Lachnospiraceae</taxon>
        <taxon>Mobilitalea</taxon>
    </lineage>
</organism>
<feature type="transmembrane region" description="Helical" evidence="10">
    <location>
        <begin position="20"/>
        <end position="38"/>
    </location>
</feature>
<sequence>MSSQRSKVNIELDSEPIRKLIVKLSLPSMIGIISYNLYNIIDTIYVSKLIGVDAAGGLAVSFPLFVLLSAVSTTLGSGASSLISRAIGNKDYQKANIIAANTFVVFWLFALLMTVTGLLFLKPMLFLMGVTEHTLSYAMDYCRIILIGAVTSTGFSSLMRAEGASRYAMYQWVIPILVNIILDPIFIFGFKLGITGAALATIISQCASVMMFVYFYFISKKSLLSIRMKHFHPNFVKIKEILIIGFPSLIQMSSYAISVIIINHILGNNGDTISIGTYGISNKIFGFFLIPIHGLVQGIQPIIGYNYGAGKYERAKTTLMTSIYYVGVYGIIIAVLFMLLSNQLMKLFSDQNEVIELGSFILKIIGVGIAFFGMYTIQSIYFTAIGKAKIALFFAVCHNLLCFVPMVIILNQYMGSFGVWISFPASNILTWIITTVIMLHSRYRA</sequence>
<keyword evidence="7 10" id="KW-1133">Transmembrane helix</keyword>
<dbReference type="AlphaFoldDB" id="A0A8J7HAG4"/>
<dbReference type="Pfam" id="PF01554">
    <property type="entry name" value="MatE"/>
    <property type="match status" value="2"/>
</dbReference>
<dbReference type="GO" id="GO:0042910">
    <property type="term" value="F:xenobiotic transmembrane transporter activity"/>
    <property type="evidence" value="ECO:0007669"/>
    <property type="project" value="InterPro"/>
</dbReference>
<dbReference type="RefSeq" id="WP_197660125.1">
    <property type="nucleotide sequence ID" value="NZ_JAEAGR010000002.1"/>
</dbReference>
<proteinExistence type="inferred from homology"/>
<reference evidence="11" key="1">
    <citation type="submission" date="2020-12" db="EMBL/GenBank/DDBJ databases">
        <title>M. sibirica DSM 26468T genome.</title>
        <authorList>
            <person name="Thieme N."/>
            <person name="Rettenmaier R."/>
            <person name="Zverlov V."/>
            <person name="Liebl W."/>
        </authorList>
    </citation>
    <scope>NUCLEOTIDE SEQUENCE</scope>
    <source>
        <strain evidence="11">DSM 26468</strain>
    </source>
</reference>
<dbReference type="PANTHER" id="PTHR43823:SF3">
    <property type="entry name" value="MULTIDRUG EXPORT PROTEIN MEPA"/>
    <property type="match status" value="1"/>
</dbReference>
<feature type="transmembrane region" description="Helical" evidence="10">
    <location>
        <begin position="240"/>
        <end position="265"/>
    </location>
</feature>
<feature type="transmembrane region" description="Helical" evidence="10">
    <location>
        <begin position="95"/>
        <end position="121"/>
    </location>
</feature>
<name>A0A8J7HAG4_9FIRM</name>
<dbReference type="PANTHER" id="PTHR43823">
    <property type="entry name" value="SPORULATION PROTEIN YKVU"/>
    <property type="match status" value="1"/>
</dbReference>
<evidence type="ECO:0000256" key="8">
    <source>
        <dbReference type="ARBA" id="ARBA00023136"/>
    </source>
</evidence>
<keyword evidence="12" id="KW-1185">Reference proteome</keyword>
<feature type="transmembrane region" description="Helical" evidence="10">
    <location>
        <begin position="417"/>
        <end position="439"/>
    </location>
</feature>
<dbReference type="InterPro" id="IPR051327">
    <property type="entry name" value="MATE_MepA_subfamily"/>
</dbReference>
<keyword evidence="5" id="KW-1003">Cell membrane</keyword>
<protein>
    <recommendedName>
        <fullName evidence="3">Multidrug export protein MepA</fullName>
    </recommendedName>
</protein>
<evidence type="ECO:0000256" key="6">
    <source>
        <dbReference type="ARBA" id="ARBA00022692"/>
    </source>
</evidence>
<feature type="transmembrane region" description="Helical" evidence="10">
    <location>
        <begin position="58"/>
        <end position="83"/>
    </location>
</feature>
<feature type="transmembrane region" description="Helical" evidence="10">
    <location>
        <begin position="141"/>
        <end position="158"/>
    </location>
</feature>
<comment type="similarity">
    <text evidence="2">Belongs to the multi antimicrobial extrusion (MATE) (TC 2.A.66.1) family. MepA subfamily.</text>
</comment>
<dbReference type="CDD" id="cd13143">
    <property type="entry name" value="MATE_MepA_like"/>
    <property type="match status" value="1"/>
</dbReference>
<evidence type="ECO:0000313" key="11">
    <source>
        <dbReference type="EMBL" id="MBH1939911.1"/>
    </source>
</evidence>
<feature type="transmembrane region" description="Helical" evidence="10">
    <location>
        <begin position="360"/>
        <end position="383"/>
    </location>
</feature>
<evidence type="ECO:0000313" key="12">
    <source>
        <dbReference type="Proteomes" id="UP000623269"/>
    </source>
</evidence>
<dbReference type="InterPro" id="IPR045070">
    <property type="entry name" value="MATE_MepA-like"/>
</dbReference>
<keyword evidence="4" id="KW-0813">Transport</keyword>
<dbReference type="GO" id="GO:0005886">
    <property type="term" value="C:plasma membrane"/>
    <property type="evidence" value="ECO:0007669"/>
    <property type="project" value="UniProtKB-SubCell"/>
</dbReference>
<evidence type="ECO:0000256" key="3">
    <source>
        <dbReference type="ARBA" id="ARBA00022106"/>
    </source>
</evidence>
<feature type="transmembrane region" description="Helical" evidence="10">
    <location>
        <begin position="196"/>
        <end position="219"/>
    </location>
</feature>
<keyword evidence="9" id="KW-0046">Antibiotic resistance</keyword>
<evidence type="ECO:0000256" key="5">
    <source>
        <dbReference type="ARBA" id="ARBA00022475"/>
    </source>
</evidence>
<accession>A0A8J7HAG4</accession>
<comment type="subcellular location">
    <subcellularLocation>
        <location evidence="1">Cell membrane</location>
        <topology evidence="1">Multi-pass membrane protein</topology>
    </subcellularLocation>
</comment>